<dbReference type="SUPFAM" id="SSF53383">
    <property type="entry name" value="PLP-dependent transferases"/>
    <property type="match status" value="1"/>
</dbReference>
<dbReference type="CDD" id="cd00609">
    <property type="entry name" value="AAT_like"/>
    <property type="match status" value="1"/>
</dbReference>
<evidence type="ECO:0000256" key="5">
    <source>
        <dbReference type="ARBA" id="ARBA00023015"/>
    </source>
</evidence>
<dbReference type="InterPro" id="IPR036388">
    <property type="entry name" value="WH-like_DNA-bd_sf"/>
</dbReference>
<evidence type="ECO:0000313" key="9">
    <source>
        <dbReference type="EMBL" id="MBN3546899.1"/>
    </source>
</evidence>
<evidence type="ECO:0000256" key="2">
    <source>
        <dbReference type="ARBA" id="ARBA00005384"/>
    </source>
</evidence>
<evidence type="ECO:0000256" key="1">
    <source>
        <dbReference type="ARBA" id="ARBA00001933"/>
    </source>
</evidence>
<dbReference type="Proteomes" id="UP001319060">
    <property type="component" value="Unassembled WGS sequence"/>
</dbReference>
<sequence>MVEITPKLDTQSAEPLYLQLYEFIKQEIQAGHLQHHTKLPSKRKLSKHLDISQNTIEAAYNQLAAEGYIDSFPRKGFFVCDVNQDRMDVKEKRSSIKEKKFPKKDWKYDFNNAGIEINSFPFSVYRKIANEVLREENNDLLLLGHPQGEFGLREEIAKYLYEARGVRCSPSQIVIGAGSPFLIKVLFQLLKGSRFAVEDPGYHRKLVLFEKRDEDVKLIPLDESGLMVSELEKSGANVVFVTPSHQFPCGMVMPISRRHQLLNWAQKEKNRFIIEDDYDSEFRYVGKPIPGLQGLDSYENVIYMSTFSKALIPSLRISYMILPKTLIEMYQNDFFFYTQTVSRIDQRILHRFLQDGHWAKHINKMRVVYQKKRDALVSEISRCFPDSVEVIGQDSGLHVLIRPHNGMTEKELVESAAAQNIKVYPVSSYGRNDDQTVLLGFAVLSVEEIRKAIELLQNAWF</sequence>
<evidence type="ECO:0000259" key="8">
    <source>
        <dbReference type="PROSITE" id="PS50949"/>
    </source>
</evidence>
<organism evidence="9 10">
    <name type="scientific">Fictibacillus barbaricus</name>
    <dbReference type="NCBI Taxonomy" id="182136"/>
    <lineage>
        <taxon>Bacteria</taxon>
        <taxon>Bacillati</taxon>
        <taxon>Bacillota</taxon>
        <taxon>Bacilli</taxon>
        <taxon>Bacillales</taxon>
        <taxon>Fictibacillaceae</taxon>
        <taxon>Fictibacillus</taxon>
    </lineage>
</organism>
<dbReference type="SUPFAM" id="SSF46785">
    <property type="entry name" value="Winged helix' DNA-binding domain"/>
    <property type="match status" value="1"/>
</dbReference>
<protein>
    <submittedName>
        <fullName evidence="9">PLP-dependent aminotransferase family protein</fullName>
    </submittedName>
</protein>
<comment type="cofactor">
    <cofactor evidence="1">
        <name>pyridoxal 5'-phosphate</name>
        <dbReference type="ChEBI" id="CHEBI:597326"/>
    </cofactor>
</comment>
<proteinExistence type="inferred from homology"/>
<dbReference type="PROSITE" id="PS50949">
    <property type="entry name" value="HTH_GNTR"/>
    <property type="match status" value="1"/>
</dbReference>
<dbReference type="SMART" id="SM00345">
    <property type="entry name" value="HTH_GNTR"/>
    <property type="match status" value="1"/>
</dbReference>
<keyword evidence="3 9" id="KW-0808">Transferase</keyword>
<keyword evidence="10" id="KW-1185">Reference proteome</keyword>
<dbReference type="EMBL" id="JAFHKS010000044">
    <property type="protein sequence ID" value="MBN3546899.1"/>
    <property type="molecule type" value="Genomic_DNA"/>
</dbReference>
<dbReference type="Gene3D" id="1.10.10.10">
    <property type="entry name" value="Winged helix-like DNA-binding domain superfamily/Winged helix DNA-binding domain"/>
    <property type="match status" value="1"/>
</dbReference>
<dbReference type="Pfam" id="PF00155">
    <property type="entry name" value="Aminotran_1_2"/>
    <property type="match status" value="1"/>
</dbReference>
<dbReference type="InterPro" id="IPR015424">
    <property type="entry name" value="PyrdxlP-dep_Trfase"/>
</dbReference>
<dbReference type="InterPro" id="IPR015421">
    <property type="entry name" value="PyrdxlP-dep_Trfase_major"/>
</dbReference>
<keyword evidence="6" id="KW-0238">DNA-binding</keyword>
<dbReference type="InterPro" id="IPR051446">
    <property type="entry name" value="HTH_trans_reg/aminotransferase"/>
</dbReference>
<dbReference type="InterPro" id="IPR000524">
    <property type="entry name" value="Tscrpt_reg_HTH_GntR"/>
</dbReference>
<evidence type="ECO:0000256" key="6">
    <source>
        <dbReference type="ARBA" id="ARBA00023125"/>
    </source>
</evidence>
<keyword evidence="5" id="KW-0805">Transcription regulation</keyword>
<evidence type="ECO:0000256" key="3">
    <source>
        <dbReference type="ARBA" id="ARBA00022576"/>
    </source>
</evidence>
<dbReference type="CDD" id="cd07377">
    <property type="entry name" value="WHTH_GntR"/>
    <property type="match status" value="1"/>
</dbReference>
<evidence type="ECO:0000313" key="10">
    <source>
        <dbReference type="Proteomes" id="UP001319060"/>
    </source>
</evidence>
<comment type="caution">
    <text evidence="9">The sequence shown here is derived from an EMBL/GenBank/DDBJ whole genome shotgun (WGS) entry which is preliminary data.</text>
</comment>
<name>A0ABS2ZFD3_9BACL</name>
<comment type="similarity">
    <text evidence="2">In the C-terminal section; belongs to the class-I pyridoxal-phosphate-dependent aminotransferase family.</text>
</comment>
<dbReference type="PANTHER" id="PTHR46577:SF1">
    <property type="entry name" value="HTH-TYPE TRANSCRIPTIONAL REGULATORY PROTEIN GABR"/>
    <property type="match status" value="1"/>
</dbReference>
<dbReference type="PANTHER" id="PTHR46577">
    <property type="entry name" value="HTH-TYPE TRANSCRIPTIONAL REGULATORY PROTEIN GABR"/>
    <property type="match status" value="1"/>
</dbReference>
<feature type="domain" description="HTH gntR-type" evidence="8">
    <location>
        <begin position="14"/>
        <end position="82"/>
    </location>
</feature>
<dbReference type="PRINTS" id="PR00035">
    <property type="entry name" value="HTHGNTR"/>
</dbReference>
<accession>A0ABS2ZFD3</accession>
<keyword evidence="7" id="KW-0804">Transcription</keyword>
<keyword evidence="4" id="KW-0663">Pyridoxal phosphate</keyword>
<dbReference type="InterPro" id="IPR036390">
    <property type="entry name" value="WH_DNA-bd_sf"/>
</dbReference>
<evidence type="ECO:0000256" key="7">
    <source>
        <dbReference type="ARBA" id="ARBA00023163"/>
    </source>
</evidence>
<keyword evidence="3 9" id="KW-0032">Aminotransferase</keyword>
<dbReference type="Gene3D" id="3.40.640.10">
    <property type="entry name" value="Type I PLP-dependent aspartate aminotransferase-like (Major domain)"/>
    <property type="match status" value="1"/>
</dbReference>
<dbReference type="RefSeq" id="WP_188401190.1">
    <property type="nucleotide sequence ID" value="NZ_BMCE01000001.1"/>
</dbReference>
<dbReference type="GO" id="GO:0008483">
    <property type="term" value="F:transaminase activity"/>
    <property type="evidence" value="ECO:0007669"/>
    <property type="project" value="UniProtKB-KW"/>
</dbReference>
<evidence type="ECO:0000256" key="4">
    <source>
        <dbReference type="ARBA" id="ARBA00022898"/>
    </source>
</evidence>
<dbReference type="Pfam" id="PF00392">
    <property type="entry name" value="GntR"/>
    <property type="match status" value="1"/>
</dbReference>
<gene>
    <name evidence="9" type="ORF">JYA64_16450</name>
</gene>
<reference evidence="9 10" key="1">
    <citation type="submission" date="2021-01" db="EMBL/GenBank/DDBJ databases">
        <title>Genome Sequencing of Type Strains.</title>
        <authorList>
            <person name="Lemaire J.F."/>
            <person name="Inderbitzin P."/>
            <person name="Collins S.B."/>
            <person name="Wespe N."/>
            <person name="Knight-Connoni V."/>
        </authorList>
    </citation>
    <scope>NUCLEOTIDE SEQUENCE [LARGE SCALE GENOMIC DNA]</scope>
    <source>
        <strain evidence="9 10">DSM 14730</strain>
    </source>
</reference>
<dbReference type="InterPro" id="IPR004839">
    <property type="entry name" value="Aminotransferase_I/II_large"/>
</dbReference>